<dbReference type="VEuPathDB" id="FungiDB:PTTG_26942"/>
<dbReference type="PANTHER" id="PTHR33069:SF3">
    <property type="entry name" value="DYNEIN HEAVY CHAIN TAIL DOMAIN-CONTAINING PROTEIN"/>
    <property type="match status" value="1"/>
</dbReference>
<dbReference type="AlphaFoldDB" id="A0A180GPL0"/>
<dbReference type="OrthoDB" id="10486477at2759"/>
<organism evidence="1">
    <name type="scientific">Puccinia triticina (isolate 1-1 / race 1 (BBBD))</name>
    <name type="common">Brown leaf rust fungus</name>
    <dbReference type="NCBI Taxonomy" id="630390"/>
    <lineage>
        <taxon>Eukaryota</taxon>
        <taxon>Fungi</taxon>
        <taxon>Dikarya</taxon>
        <taxon>Basidiomycota</taxon>
        <taxon>Pucciniomycotina</taxon>
        <taxon>Pucciniomycetes</taxon>
        <taxon>Pucciniales</taxon>
        <taxon>Pucciniaceae</taxon>
        <taxon>Puccinia</taxon>
    </lineage>
</organism>
<gene>
    <name evidence="1" type="ORF">PTTG_26942</name>
</gene>
<protein>
    <submittedName>
        <fullName evidence="1 2">Uncharacterized protein</fullName>
    </submittedName>
</protein>
<keyword evidence="3" id="KW-1185">Reference proteome</keyword>
<reference evidence="2" key="4">
    <citation type="submission" date="2025-05" db="UniProtKB">
        <authorList>
            <consortium name="EnsemblFungi"/>
        </authorList>
    </citation>
    <scope>IDENTIFICATION</scope>
    <source>
        <strain evidence="2">isolate 1-1 / race 1 (BBBD)</strain>
    </source>
</reference>
<dbReference type="EnsemblFungi" id="PTTG_26942-t43_1">
    <property type="protein sequence ID" value="PTTG_26942-t43_1-p1"/>
    <property type="gene ID" value="PTTG_26942"/>
</dbReference>
<evidence type="ECO:0000313" key="1">
    <source>
        <dbReference type="EMBL" id="OAV94615.1"/>
    </source>
</evidence>
<dbReference type="Proteomes" id="UP000005240">
    <property type="component" value="Unassembled WGS sequence"/>
</dbReference>
<dbReference type="EMBL" id="ADAS02000038">
    <property type="protein sequence ID" value="OAV94615.1"/>
    <property type="molecule type" value="Genomic_DNA"/>
</dbReference>
<accession>A0A180GPL0</accession>
<evidence type="ECO:0000313" key="2">
    <source>
        <dbReference type="EnsemblFungi" id="PTTG_26942-t43_1-p1"/>
    </source>
</evidence>
<dbReference type="STRING" id="630390.A0A180GPL0"/>
<sequence length="428" mass="48650">MAEPAITESVAGIVQSFQSMNHHGKSEQQYQDIFRGSVSLLRKRLDNGVDRPLPACDPAPADRNATDIRNETPYRLGQSLLPGLRGELQSLSLALSSPSSQNDCSSWYDGILDTLMEIDDLVDRIDASIIAIRADHKPWNPHRGMYQHMPYLDPSRIRSLVCQVKELFETELLQVVTTCSTFFDDGFSLSNPSTYNLSITKGTNDCARMTAISTDKINALIQWLHTSMIKLVEQEWQKLVEHVDDSIESVLLDIRRHPLDPYYDEPDEETLQFIEIYEKPQKDIFRAAVPLLKLCRIYLNQLARRSISTQRLIFLDPSMHIDMDQLKKLFKSTHQAVSDISEFILAIDAGCEKEHFVEAAKMLLDNVVGVGGLSPLLQEYWDSLLESTDPGVNGEVLCQARQWLKSWTEQFILGILNFAVTTNDPHWR</sequence>
<dbReference type="PANTHER" id="PTHR33069">
    <property type="entry name" value="CHROMOSOME 7, WHOLE GENOME SHOTGUN SEQUENCE-RELATED"/>
    <property type="match status" value="1"/>
</dbReference>
<reference evidence="2 3" key="3">
    <citation type="journal article" date="2017" name="G3 (Bethesda)">
        <title>Comparative analysis highlights variable genome content of wheat rusts and divergence of the mating loci.</title>
        <authorList>
            <person name="Cuomo C.A."/>
            <person name="Bakkeren G."/>
            <person name="Khalil H.B."/>
            <person name="Panwar V."/>
            <person name="Joly D."/>
            <person name="Linning R."/>
            <person name="Sakthikumar S."/>
            <person name="Song X."/>
            <person name="Adiconis X."/>
            <person name="Fan L."/>
            <person name="Goldberg J.M."/>
            <person name="Levin J.Z."/>
            <person name="Young S."/>
            <person name="Zeng Q."/>
            <person name="Anikster Y."/>
            <person name="Bruce M."/>
            <person name="Wang M."/>
            <person name="Yin C."/>
            <person name="McCallum B."/>
            <person name="Szabo L.J."/>
            <person name="Hulbert S."/>
            <person name="Chen X."/>
            <person name="Fellers J.P."/>
        </authorList>
    </citation>
    <scope>NUCLEOTIDE SEQUENCE</scope>
    <source>
        <strain evidence="3">Isolate 1-1 / race 1 (BBBD)</strain>
        <strain evidence="2">isolate 1-1 / race 1 (BBBD)</strain>
    </source>
</reference>
<reference evidence="1" key="2">
    <citation type="submission" date="2016-05" db="EMBL/GenBank/DDBJ databases">
        <title>Comparative analysis highlights variable genome content of wheat rusts and divergence of the mating loci.</title>
        <authorList>
            <person name="Cuomo C.A."/>
            <person name="Bakkeren G."/>
            <person name="Szabo L."/>
            <person name="Khalil H."/>
            <person name="Joly D."/>
            <person name="Goldberg J."/>
            <person name="Young S."/>
            <person name="Zeng Q."/>
            <person name="Fellers J."/>
        </authorList>
    </citation>
    <scope>NUCLEOTIDE SEQUENCE [LARGE SCALE GENOMIC DNA]</scope>
    <source>
        <strain evidence="1">1-1 BBBD Race 1</strain>
    </source>
</reference>
<proteinExistence type="predicted"/>
<reference evidence="1" key="1">
    <citation type="submission" date="2009-11" db="EMBL/GenBank/DDBJ databases">
        <authorList>
            <consortium name="The Broad Institute Genome Sequencing Platform"/>
            <person name="Ward D."/>
            <person name="Feldgarden M."/>
            <person name="Earl A."/>
            <person name="Young S.K."/>
            <person name="Zeng Q."/>
            <person name="Koehrsen M."/>
            <person name="Alvarado L."/>
            <person name="Berlin A."/>
            <person name="Bochicchio J."/>
            <person name="Borenstein D."/>
            <person name="Chapman S.B."/>
            <person name="Chen Z."/>
            <person name="Engels R."/>
            <person name="Freedman E."/>
            <person name="Gellesch M."/>
            <person name="Goldberg J."/>
            <person name="Griggs A."/>
            <person name="Gujja S."/>
            <person name="Heilman E."/>
            <person name="Heiman D."/>
            <person name="Hepburn T."/>
            <person name="Howarth C."/>
            <person name="Jen D."/>
            <person name="Larson L."/>
            <person name="Lewis B."/>
            <person name="Mehta T."/>
            <person name="Park D."/>
            <person name="Pearson M."/>
            <person name="Roberts A."/>
            <person name="Saif S."/>
            <person name="Shea T."/>
            <person name="Shenoy N."/>
            <person name="Sisk P."/>
            <person name="Stolte C."/>
            <person name="Sykes S."/>
            <person name="Thomson T."/>
            <person name="Walk T."/>
            <person name="White J."/>
            <person name="Yandava C."/>
            <person name="Izard J."/>
            <person name="Baranova O.V."/>
            <person name="Blanton J.M."/>
            <person name="Tanner A.C."/>
            <person name="Dewhirst F.E."/>
            <person name="Haas B."/>
            <person name="Nusbaum C."/>
            <person name="Birren B."/>
        </authorList>
    </citation>
    <scope>NUCLEOTIDE SEQUENCE [LARGE SCALE GENOMIC DNA]</scope>
    <source>
        <strain evidence="1">1-1 BBBD Race 1</strain>
    </source>
</reference>
<evidence type="ECO:0000313" key="3">
    <source>
        <dbReference type="Proteomes" id="UP000005240"/>
    </source>
</evidence>
<name>A0A180GPL0_PUCT1</name>